<dbReference type="Gene3D" id="3.40.50.20">
    <property type="match status" value="1"/>
</dbReference>
<accession>A0A382L7H8</accession>
<dbReference type="GO" id="GO:0046872">
    <property type="term" value="F:metal ion binding"/>
    <property type="evidence" value="ECO:0007669"/>
    <property type="project" value="InterPro"/>
</dbReference>
<dbReference type="Gene3D" id="3.30.1490.20">
    <property type="entry name" value="ATP-grasp fold, A domain"/>
    <property type="match status" value="1"/>
</dbReference>
<dbReference type="GO" id="GO:0005829">
    <property type="term" value="C:cytosol"/>
    <property type="evidence" value="ECO:0007669"/>
    <property type="project" value="TreeGrafter"/>
</dbReference>
<proteinExistence type="predicted"/>
<dbReference type="GO" id="GO:0016874">
    <property type="term" value="F:ligase activity"/>
    <property type="evidence" value="ECO:0007669"/>
    <property type="project" value="UniProtKB-KW"/>
</dbReference>
<keyword evidence="2" id="KW-0547">Nucleotide-binding</keyword>
<dbReference type="GO" id="GO:0005524">
    <property type="term" value="F:ATP binding"/>
    <property type="evidence" value="ECO:0007669"/>
    <property type="project" value="UniProtKB-KW"/>
</dbReference>
<dbReference type="SUPFAM" id="SSF56059">
    <property type="entry name" value="Glutathione synthetase ATP-binding domain-like"/>
    <property type="match status" value="1"/>
</dbReference>
<evidence type="ECO:0000256" key="3">
    <source>
        <dbReference type="ARBA" id="ARBA00022840"/>
    </source>
</evidence>
<feature type="non-terminal residue" evidence="5">
    <location>
        <position position="155"/>
    </location>
</feature>
<evidence type="ECO:0000256" key="2">
    <source>
        <dbReference type="ARBA" id="ARBA00022741"/>
    </source>
</evidence>
<sequence length="155" mass="16622">MKKIVLLGSGNEQINAIKIANNLGYYVISLDSNPTAPGAKFSDSFFQCDISSAKSVYEIVKNLKIDGIMVHAIELSNVVAEVSEKLGLPGITREVAINATNKLKRLEILKNNHIPCAEFGSAADINEAKNVAQDIGYPVVIKPVDNAGSRGVIQI</sequence>
<dbReference type="PANTHER" id="PTHR43055:SF1">
    <property type="entry name" value="FORMATE-DEPENDENT PHOSPHORIBOSYLGLYCINAMIDE FORMYLTRANSFERASE"/>
    <property type="match status" value="1"/>
</dbReference>
<dbReference type="PANTHER" id="PTHR43055">
    <property type="entry name" value="FORMATE-DEPENDENT PHOSPHORIBOSYLGLYCINAMIDE FORMYLTRANSFERASE"/>
    <property type="match status" value="1"/>
</dbReference>
<dbReference type="InterPro" id="IPR013815">
    <property type="entry name" value="ATP_grasp_subdomain_1"/>
</dbReference>
<dbReference type="InterPro" id="IPR054350">
    <property type="entry name" value="PurT/PurK_preATP-grasp"/>
</dbReference>
<evidence type="ECO:0000313" key="5">
    <source>
        <dbReference type="EMBL" id="SVC30851.1"/>
    </source>
</evidence>
<dbReference type="AlphaFoldDB" id="A0A382L7H8"/>
<evidence type="ECO:0000259" key="4">
    <source>
        <dbReference type="PROSITE" id="PS50975"/>
    </source>
</evidence>
<dbReference type="InterPro" id="IPR016185">
    <property type="entry name" value="PreATP-grasp_dom_sf"/>
</dbReference>
<evidence type="ECO:0000256" key="1">
    <source>
        <dbReference type="ARBA" id="ARBA00022598"/>
    </source>
</evidence>
<keyword evidence="3" id="KW-0067">ATP-binding</keyword>
<dbReference type="InterPro" id="IPR011761">
    <property type="entry name" value="ATP-grasp"/>
</dbReference>
<gene>
    <name evidence="5" type="ORF">METZ01_LOCUS283705</name>
</gene>
<dbReference type="SUPFAM" id="SSF52440">
    <property type="entry name" value="PreATP-grasp domain"/>
    <property type="match status" value="1"/>
</dbReference>
<protein>
    <recommendedName>
        <fullName evidence="4">ATP-grasp domain-containing protein</fullName>
    </recommendedName>
</protein>
<dbReference type="InterPro" id="IPR005479">
    <property type="entry name" value="CPAse_ATP-bd"/>
</dbReference>
<dbReference type="EMBL" id="UINC01084318">
    <property type="protein sequence ID" value="SVC30851.1"/>
    <property type="molecule type" value="Genomic_DNA"/>
</dbReference>
<dbReference type="Pfam" id="PF22660">
    <property type="entry name" value="RS_preATP-grasp-like"/>
    <property type="match status" value="1"/>
</dbReference>
<dbReference type="Pfam" id="PF02786">
    <property type="entry name" value="CPSase_L_D2"/>
    <property type="match status" value="1"/>
</dbReference>
<dbReference type="PROSITE" id="PS50975">
    <property type="entry name" value="ATP_GRASP"/>
    <property type="match status" value="1"/>
</dbReference>
<keyword evidence="1" id="KW-0436">Ligase</keyword>
<name>A0A382L7H8_9ZZZZ</name>
<reference evidence="5" key="1">
    <citation type="submission" date="2018-05" db="EMBL/GenBank/DDBJ databases">
        <authorList>
            <person name="Lanie J.A."/>
            <person name="Ng W.-L."/>
            <person name="Kazmierczak K.M."/>
            <person name="Andrzejewski T.M."/>
            <person name="Davidsen T.M."/>
            <person name="Wayne K.J."/>
            <person name="Tettelin H."/>
            <person name="Glass J.I."/>
            <person name="Rusch D."/>
            <person name="Podicherti R."/>
            <person name="Tsui H.-C.T."/>
            <person name="Winkler M.E."/>
        </authorList>
    </citation>
    <scope>NUCLEOTIDE SEQUENCE</scope>
</reference>
<organism evidence="5">
    <name type="scientific">marine metagenome</name>
    <dbReference type="NCBI Taxonomy" id="408172"/>
    <lineage>
        <taxon>unclassified sequences</taxon>
        <taxon>metagenomes</taxon>
        <taxon>ecological metagenomes</taxon>
    </lineage>
</organism>
<feature type="domain" description="ATP-grasp" evidence="4">
    <location>
        <begin position="106"/>
        <end position="152"/>
    </location>
</feature>